<evidence type="ECO:0000259" key="2">
    <source>
        <dbReference type="SMART" id="SM00062"/>
    </source>
</evidence>
<evidence type="ECO:0000256" key="1">
    <source>
        <dbReference type="ARBA" id="ARBA00022729"/>
    </source>
</evidence>
<dbReference type="PANTHER" id="PTHR35936">
    <property type="entry name" value="MEMBRANE-BOUND LYTIC MUREIN TRANSGLYCOSYLASE F"/>
    <property type="match status" value="1"/>
</dbReference>
<organism evidence="3 4">
    <name type="scientific">Thermoflavimicrobium dichotomicum</name>
    <dbReference type="NCBI Taxonomy" id="46223"/>
    <lineage>
        <taxon>Bacteria</taxon>
        <taxon>Bacillati</taxon>
        <taxon>Bacillota</taxon>
        <taxon>Bacilli</taxon>
        <taxon>Bacillales</taxon>
        <taxon>Thermoactinomycetaceae</taxon>
        <taxon>Thermoflavimicrobium</taxon>
    </lineage>
</organism>
<dbReference type="Pfam" id="PF00497">
    <property type="entry name" value="SBP_bac_3"/>
    <property type="match status" value="1"/>
</dbReference>
<dbReference type="PANTHER" id="PTHR35936:SF18">
    <property type="entry name" value="L-CYSTINE-BINDING PROTEIN TCYJ"/>
    <property type="match status" value="1"/>
</dbReference>
<feature type="domain" description="Solute-binding protein family 3/N-terminal" evidence="2">
    <location>
        <begin position="31"/>
        <end position="257"/>
    </location>
</feature>
<accession>A0A1I3U2A1</accession>
<sequence length="263" mass="29197">MSTSLAMMLILAGCGTSSDSKVASSEGDVKKVIVGTGTQFPNYCFIDDHGKLTGFDVEVVREIDKRLPEYEFEFKTMEFSNLLLSLQTNKIDVIAHNMVKNPEREKTFLFNGEPYNSSPTKVVVNQNNKTIKSIDDLKGKKVAVSATSNAAYILQRYNKTHNNAINIVYSNGGDDIINQLKTGRIDATISTQFTVDYNNRTVDAQQKAVGSPLANDKVYFILRKDETALSGKIDQALKEMKSDGTLSKLSVKWLGQDYLKEAK</sequence>
<dbReference type="OrthoDB" id="8613538at2"/>
<evidence type="ECO:0000313" key="3">
    <source>
        <dbReference type="EMBL" id="SFJ77100.1"/>
    </source>
</evidence>
<dbReference type="Proteomes" id="UP000199545">
    <property type="component" value="Unassembled WGS sequence"/>
</dbReference>
<dbReference type="AlphaFoldDB" id="A0A1I3U2A1"/>
<dbReference type="InterPro" id="IPR001638">
    <property type="entry name" value="Solute-binding_3/MltF_N"/>
</dbReference>
<keyword evidence="4" id="KW-1185">Reference proteome</keyword>
<gene>
    <name evidence="3" type="ORF">SAMN05421852_12129</name>
</gene>
<dbReference type="STRING" id="46223.SAMN05421852_12129"/>
<dbReference type="SMART" id="SM00062">
    <property type="entry name" value="PBPb"/>
    <property type="match status" value="1"/>
</dbReference>
<dbReference type="Gene3D" id="3.40.190.10">
    <property type="entry name" value="Periplasmic binding protein-like II"/>
    <property type="match status" value="2"/>
</dbReference>
<dbReference type="EMBL" id="FORR01000021">
    <property type="protein sequence ID" value="SFJ77100.1"/>
    <property type="molecule type" value="Genomic_DNA"/>
</dbReference>
<name>A0A1I3U2A1_9BACL</name>
<keyword evidence="1" id="KW-0732">Signal</keyword>
<protein>
    <submittedName>
        <fullName evidence="3">L-cystine transport system substrate-binding protein</fullName>
    </submittedName>
</protein>
<dbReference type="RefSeq" id="WP_093231364.1">
    <property type="nucleotide sequence ID" value="NZ_FORR01000021.1"/>
</dbReference>
<proteinExistence type="predicted"/>
<reference evidence="3 4" key="1">
    <citation type="submission" date="2016-10" db="EMBL/GenBank/DDBJ databases">
        <authorList>
            <person name="de Groot N.N."/>
        </authorList>
    </citation>
    <scope>NUCLEOTIDE SEQUENCE [LARGE SCALE GENOMIC DNA]</scope>
    <source>
        <strain evidence="3 4">DSM 44778</strain>
    </source>
</reference>
<dbReference type="SUPFAM" id="SSF53850">
    <property type="entry name" value="Periplasmic binding protein-like II"/>
    <property type="match status" value="1"/>
</dbReference>
<evidence type="ECO:0000313" key="4">
    <source>
        <dbReference type="Proteomes" id="UP000199545"/>
    </source>
</evidence>